<accession>A0A1E7Z4Q2</accession>
<dbReference type="EMBL" id="LZYH01000009">
    <property type="protein sequence ID" value="OFC63716.1"/>
    <property type="molecule type" value="Genomic_DNA"/>
</dbReference>
<proteinExistence type="predicted"/>
<evidence type="ECO:0000313" key="2">
    <source>
        <dbReference type="Proteomes" id="UP000175707"/>
    </source>
</evidence>
<gene>
    <name evidence="1" type="ORF">BAE30_00060</name>
</gene>
<protein>
    <submittedName>
        <fullName evidence="1">Uncharacterized protein</fullName>
    </submittedName>
</protein>
<dbReference type="Proteomes" id="UP000175707">
    <property type="component" value="Unassembled WGS sequence"/>
</dbReference>
<evidence type="ECO:0000313" key="1">
    <source>
        <dbReference type="EMBL" id="OFC63716.1"/>
    </source>
</evidence>
<sequence>MADHESSLDDDFEADTLLYADQPSVDELSGDTIGHAPISDEANAPLIRYIADLRADFLASLRELDLLIDAYRKSLEACQPRWDRALGLIWIRHYRRFGGSPFPVFAVWMIRKFGDTHAWFYRPIPIGKSRLKARRRGDFERGHARVQEILVRVRSLMERRQKLLGHLATLRRSVAALQYDLPAIREEIAALEAERPSLPFYRSK</sequence>
<dbReference type="AlphaFoldDB" id="A0A1E7Z4Q2"/>
<organism evidence="1 2">
    <name type="scientific">Acidithiobacillus caldus</name>
    <dbReference type="NCBI Taxonomy" id="33059"/>
    <lineage>
        <taxon>Bacteria</taxon>
        <taxon>Pseudomonadati</taxon>
        <taxon>Pseudomonadota</taxon>
        <taxon>Acidithiobacillia</taxon>
        <taxon>Acidithiobacillales</taxon>
        <taxon>Acidithiobacillaceae</taxon>
        <taxon>Acidithiobacillus</taxon>
    </lineage>
</organism>
<name>A0A1E7Z4Q2_9PROT</name>
<reference evidence="1 2" key="1">
    <citation type="submission" date="2016-06" db="EMBL/GenBank/DDBJ databases">
        <title>Gene turnover analysis identifies the evolutionary adaptation of the extremophile Acidithiobacillus caldus.</title>
        <authorList>
            <person name="Zhang X."/>
        </authorList>
    </citation>
    <scope>NUCLEOTIDE SEQUENCE [LARGE SCALE GENOMIC DNA]</scope>
    <source>
        <strain evidence="1 2">S1</strain>
    </source>
</reference>
<comment type="caution">
    <text evidence="1">The sequence shown here is derived from an EMBL/GenBank/DDBJ whole genome shotgun (WGS) entry which is preliminary data.</text>
</comment>